<comment type="subcellular location">
    <subcellularLocation>
        <location evidence="1">Membrane</location>
        <topology evidence="1">Multi-pass membrane protein</topology>
    </subcellularLocation>
</comment>
<dbReference type="PANTHER" id="PTHR24093:SF434">
    <property type="entry name" value="CALCIUM-TRANSPORTING ATPASE 13, PLASMA MEMBRANE-TYPE-RELATED"/>
    <property type="match status" value="1"/>
</dbReference>
<dbReference type="Gene3D" id="2.70.150.10">
    <property type="entry name" value="Calcium-transporting ATPase, cytoplasmic transduction domain A"/>
    <property type="match status" value="1"/>
</dbReference>
<name>A0AAV5MNV0_9ROSI</name>
<feature type="transmembrane region" description="Helical" evidence="16">
    <location>
        <begin position="182"/>
        <end position="199"/>
    </location>
</feature>
<evidence type="ECO:0000256" key="9">
    <source>
        <dbReference type="ARBA" id="ARBA00022840"/>
    </source>
</evidence>
<keyword evidence="11" id="KW-1278">Translocase</keyword>
<keyword evidence="6" id="KW-0479">Metal-binding</keyword>
<dbReference type="InterPro" id="IPR023298">
    <property type="entry name" value="ATPase_P-typ_TM_dom_sf"/>
</dbReference>
<sequence length="1011" mass="112227">MSATHNKAPKICTEPLLDAPVSLKTRKKTWHVALSTLYCTRTLLSIARNKVPPIPSHVTLTIPSENNRLRIVETTLTDPLREKNLIEFQKVPSQVAISIPAEESAFLKIDKTTLSGLVKEKNLGELQKHGGVNGVASSLETSPDDGIKGNDDDLTRRQIAFGFNTYNKLSFYPFVVEAFKDLTVLILLACAALSLGFGIKGHGLREGWIEGGSIFVAAFLVIAISAISNYRETRQFEEMSPISNNIEIDVIRGGQRKKVQNFDLVVGDIVCLKIGDKVPADGLFVPGYSLQVVESSMTWKDDHDEENLRQNPFMVSGTKVANANARMLVTSVGMNTTWKQMMSKKSVENDHTPLQIKVKKLARSVRKISDIILILLVVVNNFTNNGIDKNKNTEDNSKTKAHNVVNAVKGIVAAAAIIVSVVVPESLPLIVKLTLAKAMERMKVVASAFDAAGSVSIIVTNKTGTLTLNQMKVQESWIGHESTHEVDFSASSLISGLIHQGVALNTTGGVYRSSSGAEFEFSGSPTEKAILSWASPLMEMELLKQNFTILFTEAFNSKKKRSGVLVKKKEDNTIHVHWKGEAETILAMCSSYYDASGTKKHLNREERMKFKKNIQEMVKRGLRCIALAHKQVIEEAVEEDLKERKRLEKENLILLALLGIEDRCQDWVRQTVEDCKQNTGVNIKLITGDNVLTAKAIASKCGILQPDEEMESSAVMEAEEFIRKYTSEQGKEIIDKICVVAGASPSRKRLVLQCPKDKGHVVAVAGINDPEVRDTVILDDHFENVATDLRWGRCVYTNIKKFIQFQLTINVAALVINIVAAISSSKVPLETVQLLWVNLITGPLGALALATEEPTAGPMEKQPVGQEPLITNIMWRNLLTQAFYQIAVLLTLQYKGKLILGVTEAVNDTLIFNTFVLCQVFNEFNARKLKKKNIFEGIEKNKRFLVIAGLTIFLQVVMVEFLKQFADTERLNWEQWAACLAIAAVSWPLGWIVKCIPVPGRPIFNYLWEHI</sequence>
<dbReference type="InterPro" id="IPR006068">
    <property type="entry name" value="ATPase_P-typ_cation-transptr_C"/>
</dbReference>
<evidence type="ECO:0000256" key="5">
    <source>
        <dbReference type="ARBA" id="ARBA00022692"/>
    </source>
</evidence>
<comment type="caution">
    <text evidence="20">The sequence shown here is derived from an EMBL/GenBank/DDBJ whole genome shotgun (WGS) entry which is preliminary data.</text>
</comment>
<dbReference type="PANTHER" id="PTHR24093">
    <property type="entry name" value="CATION TRANSPORTING ATPASE"/>
    <property type="match status" value="1"/>
</dbReference>
<dbReference type="InterPro" id="IPR023214">
    <property type="entry name" value="HAD_sf"/>
</dbReference>
<dbReference type="EC" id="7.2.2.10" evidence="2"/>
<keyword evidence="4" id="KW-0109">Calcium transport</keyword>
<dbReference type="InterPro" id="IPR036412">
    <property type="entry name" value="HAD-like_sf"/>
</dbReference>
<organism evidence="20 21">
    <name type="scientific">Rubroshorea leprosula</name>
    <dbReference type="NCBI Taxonomy" id="152421"/>
    <lineage>
        <taxon>Eukaryota</taxon>
        <taxon>Viridiplantae</taxon>
        <taxon>Streptophyta</taxon>
        <taxon>Embryophyta</taxon>
        <taxon>Tracheophyta</taxon>
        <taxon>Spermatophyta</taxon>
        <taxon>Magnoliopsida</taxon>
        <taxon>eudicotyledons</taxon>
        <taxon>Gunneridae</taxon>
        <taxon>Pentapetalae</taxon>
        <taxon>rosids</taxon>
        <taxon>malvids</taxon>
        <taxon>Malvales</taxon>
        <taxon>Dipterocarpaceae</taxon>
        <taxon>Rubroshorea</taxon>
    </lineage>
</organism>
<dbReference type="Pfam" id="PF13246">
    <property type="entry name" value="Cation_ATPase"/>
    <property type="match status" value="1"/>
</dbReference>
<evidence type="ECO:0000259" key="17">
    <source>
        <dbReference type="Pfam" id="PF00122"/>
    </source>
</evidence>
<dbReference type="AlphaFoldDB" id="A0AAV5MNV0"/>
<dbReference type="InterPro" id="IPR004014">
    <property type="entry name" value="ATPase_P-typ_cation-transptr_N"/>
</dbReference>
<evidence type="ECO:0000256" key="7">
    <source>
        <dbReference type="ARBA" id="ARBA00022741"/>
    </source>
</evidence>
<evidence type="ECO:0000256" key="12">
    <source>
        <dbReference type="ARBA" id="ARBA00022989"/>
    </source>
</evidence>
<dbReference type="GO" id="GO:0005524">
    <property type="term" value="F:ATP binding"/>
    <property type="evidence" value="ECO:0007669"/>
    <property type="project" value="UniProtKB-KW"/>
</dbReference>
<feature type="domain" description="Cation-transporting P-type ATPase C-terminal" evidence="18">
    <location>
        <begin position="827"/>
        <end position="995"/>
    </location>
</feature>
<keyword evidence="3" id="KW-0813">Transport</keyword>
<dbReference type="EMBL" id="BPVZ01000353">
    <property type="protein sequence ID" value="GKV50272.1"/>
    <property type="molecule type" value="Genomic_DNA"/>
</dbReference>
<keyword evidence="14 16" id="KW-0472">Membrane</keyword>
<evidence type="ECO:0000256" key="15">
    <source>
        <dbReference type="ARBA" id="ARBA00048694"/>
    </source>
</evidence>
<feature type="domain" description="P-type ATPase A" evidence="17">
    <location>
        <begin position="249"/>
        <end position="343"/>
    </location>
</feature>
<evidence type="ECO:0000256" key="4">
    <source>
        <dbReference type="ARBA" id="ARBA00022568"/>
    </source>
</evidence>
<evidence type="ECO:0000256" key="6">
    <source>
        <dbReference type="ARBA" id="ARBA00022723"/>
    </source>
</evidence>
<feature type="transmembrane region" description="Helical" evidence="16">
    <location>
        <begin position="211"/>
        <end position="230"/>
    </location>
</feature>
<dbReference type="SUPFAM" id="SSF81660">
    <property type="entry name" value="Metal cation-transporting ATPase, ATP-binding domain N"/>
    <property type="match status" value="1"/>
</dbReference>
<dbReference type="Pfam" id="PF00122">
    <property type="entry name" value="E1-E2_ATPase"/>
    <property type="match status" value="1"/>
</dbReference>
<keyword evidence="21" id="KW-1185">Reference proteome</keyword>
<evidence type="ECO:0000256" key="1">
    <source>
        <dbReference type="ARBA" id="ARBA00004141"/>
    </source>
</evidence>
<evidence type="ECO:0000256" key="2">
    <source>
        <dbReference type="ARBA" id="ARBA00012790"/>
    </source>
</evidence>
<gene>
    <name evidence="20" type="ORF">SLEP1_g56984</name>
</gene>
<dbReference type="Gene3D" id="3.40.1110.10">
    <property type="entry name" value="Calcium-transporting ATPase, cytoplasmic domain N"/>
    <property type="match status" value="1"/>
</dbReference>
<keyword evidence="7" id="KW-0547">Nucleotide-binding</keyword>
<dbReference type="InterPro" id="IPR023299">
    <property type="entry name" value="ATPase_P-typ_cyto_dom_N"/>
</dbReference>
<evidence type="ECO:0000256" key="3">
    <source>
        <dbReference type="ARBA" id="ARBA00022448"/>
    </source>
</evidence>
<dbReference type="GO" id="GO:0005886">
    <property type="term" value="C:plasma membrane"/>
    <property type="evidence" value="ECO:0007669"/>
    <property type="project" value="TreeGrafter"/>
</dbReference>
<keyword evidence="10" id="KW-0460">Magnesium</keyword>
<dbReference type="Gene3D" id="3.40.50.1000">
    <property type="entry name" value="HAD superfamily/HAD-like"/>
    <property type="match status" value="1"/>
</dbReference>
<evidence type="ECO:0000313" key="20">
    <source>
        <dbReference type="EMBL" id="GKV50272.1"/>
    </source>
</evidence>
<evidence type="ECO:0000256" key="10">
    <source>
        <dbReference type="ARBA" id="ARBA00022842"/>
    </source>
</evidence>
<keyword evidence="13" id="KW-0406">Ion transport</keyword>
<evidence type="ECO:0000256" key="16">
    <source>
        <dbReference type="SAM" id="Phobius"/>
    </source>
</evidence>
<keyword evidence="12 16" id="KW-1133">Transmembrane helix</keyword>
<keyword evidence="5 16" id="KW-0812">Transmembrane</keyword>
<dbReference type="SUPFAM" id="SSF56784">
    <property type="entry name" value="HAD-like"/>
    <property type="match status" value="1"/>
</dbReference>
<evidence type="ECO:0000256" key="14">
    <source>
        <dbReference type="ARBA" id="ARBA00023136"/>
    </source>
</evidence>
<keyword evidence="8" id="KW-0106">Calcium</keyword>
<comment type="catalytic activity">
    <reaction evidence="15">
        <text>Ca(2+)(in) + ATP + H2O = Ca(2+)(out) + ADP + phosphate + H(+)</text>
        <dbReference type="Rhea" id="RHEA:18105"/>
        <dbReference type="ChEBI" id="CHEBI:15377"/>
        <dbReference type="ChEBI" id="CHEBI:15378"/>
        <dbReference type="ChEBI" id="CHEBI:29108"/>
        <dbReference type="ChEBI" id="CHEBI:30616"/>
        <dbReference type="ChEBI" id="CHEBI:43474"/>
        <dbReference type="ChEBI" id="CHEBI:456216"/>
        <dbReference type="EC" id="7.2.2.10"/>
    </reaction>
</comment>
<feature type="transmembrane region" description="Helical" evidence="16">
    <location>
        <begin position="407"/>
        <end position="431"/>
    </location>
</feature>
<dbReference type="InterPro" id="IPR008250">
    <property type="entry name" value="ATPase_P-typ_transduc_dom_A_sf"/>
</dbReference>
<accession>A0AAV5MNV0</accession>
<dbReference type="GO" id="GO:0046872">
    <property type="term" value="F:metal ion binding"/>
    <property type="evidence" value="ECO:0007669"/>
    <property type="project" value="UniProtKB-KW"/>
</dbReference>
<evidence type="ECO:0000256" key="8">
    <source>
        <dbReference type="ARBA" id="ARBA00022837"/>
    </source>
</evidence>
<dbReference type="FunFam" id="1.20.1110.10:FF:000039">
    <property type="entry name" value="Calcium-transporting ATPase"/>
    <property type="match status" value="1"/>
</dbReference>
<evidence type="ECO:0000259" key="19">
    <source>
        <dbReference type="Pfam" id="PF00690"/>
    </source>
</evidence>
<evidence type="ECO:0000313" key="21">
    <source>
        <dbReference type="Proteomes" id="UP001054252"/>
    </source>
</evidence>
<dbReference type="SUPFAM" id="SSF81665">
    <property type="entry name" value="Calcium ATPase, transmembrane domain M"/>
    <property type="match status" value="1"/>
</dbReference>
<dbReference type="Gene3D" id="1.20.1110.10">
    <property type="entry name" value="Calcium-transporting ATPase, transmembrane domain"/>
    <property type="match status" value="2"/>
</dbReference>
<dbReference type="Pfam" id="PF00690">
    <property type="entry name" value="Cation_ATPase_N"/>
    <property type="match status" value="1"/>
</dbReference>
<feature type="domain" description="Cation-transporting P-type ATPase N-terminal" evidence="19">
    <location>
        <begin position="128"/>
        <end position="194"/>
    </location>
</feature>
<dbReference type="GO" id="GO:0005388">
    <property type="term" value="F:P-type calcium transporter activity"/>
    <property type="evidence" value="ECO:0007669"/>
    <property type="project" value="UniProtKB-EC"/>
</dbReference>
<dbReference type="InterPro" id="IPR059000">
    <property type="entry name" value="ATPase_P-type_domA"/>
</dbReference>
<reference evidence="20 21" key="1">
    <citation type="journal article" date="2021" name="Commun. Biol.">
        <title>The genome of Shorea leprosula (Dipterocarpaceae) highlights the ecological relevance of drought in aseasonal tropical rainforests.</title>
        <authorList>
            <person name="Ng K.K.S."/>
            <person name="Kobayashi M.J."/>
            <person name="Fawcett J.A."/>
            <person name="Hatakeyama M."/>
            <person name="Paape T."/>
            <person name="Ng C.H."/>
            <person name="Ang C.C."/>
            <person name="Tnah L.H."/>
            <person name="Lee C.T."/>
            <person name="Nishiyama T."/>
            <person name="Sese J."/>
            <person name="O'Brien M.J."/>
            <person name="Copetti D."/>
            <person name="Mohd Noor M.I."/>
            <person name="Ong R.C."/>
            <person name="Putra M."/>
            <person name="Sireger I.Z."/>
            <person name="Indrioko S."/>
            <person name="Kosugi Y."/>
            <person name="Izuno A."/>
            <person name="Isagi Y."/>
            <person name="Lee S.L."/>
            <person name="Shimizu K.K."/>
        </authorList>
    </citation>
    <scope>NUCLEOTIDE SEQUENCE [LARGE SCALE GENOMIC DNA]</scope>
    <source>
        <strain evidence="20">214</strain>
    </source>
</reference>
<evidence type="ECO:0000259" key="18">
    <source>
        <dbReference type="Pfam" id="PF00689"/>
    </source>
</evidence>
<dbReference type="Proteomes" id="UP001054252">
    <property type="component" value="Unassembled WGS sequence"/>
</dbReference>
<keyword evidence="9" id="KW-0067">ATP-binding</keyword>
<evidence type="ECO:0000256" key="11">
    <source>
        <dbReference type="ARBA" id="ARBA00022967"/>
    </source>
</evidence>
<evidence type="ECO:0000256" key="13">
    <source>
        <dbReference type="ARBA" id="ARBA00023065"/>
    </source>
</evidence>
<dbReference type="SUPFAM" id="SSF81653">
    <property type="entry name" value="Calcium ATPase, transduction domain A"/>
    <property type="match status" value="1"/>
</dbReference>
<dbReference type="Pfam" id="PF00689">
    <property type="entry name" value="Cation_ATPase_C"/>
    <property type="match status" value="1"/>
</dbReference>
<proteinExistence type="predicted"/>
<protein>
    <recommendedName>
        <fullName evidence="2">P-type Ca(2+) transporter</fullName>
        <ecNumber evidence="2">7.2.2.10</ecNumber>
    </recommendedName>
</protein>